<keyword evidence="3" id="KW-1185">Reference proteome</keyword>
<proteinExistence type="predicted"/>
<gene>
    <name evidence="2" type="ORF">LAZ67_15001638</name>
</gene>
<name>A0ABY6L9Q1_9ARAC</name>
<feature type="region of interest" description="Disordered" evidence="1">
    <location>
        <begin position="87"/>
        <end position="110"/>
    </location>
</feature>
<sequence length="144" mass="16804">MEKIILRQLTHHLDTRNLLPEEQYGFRKEHRTIDQLLFFTQKVKDAQNRKTTNHSIAAFLDLTQTFDKRLAPGFHHRVKAKTSFQDDDVPIDDDTTTKPLFTPQENGRKVTRDKVPRLRWNPWQKHVKSTSVSTIIASCGSQLP</sequence>
<evidence type="ECO:0000313" key="3">
    <source>
        <dbReference type="Proteomes" id="UP001235939"/>
    </source>
</evidence>
<accession>A0ABY6L9Q1</accession>
<evidence type="ECO:0000313" key="2">
    <source>
        <dbReference type="EMBL" id="UYV77589.1"/>
    </source>
</evidence>
<reference evidence="2 3" key="1">
    <citation type="submission" date="2022-01" db="EMBL/GenBank/DDBJ databases">
        <title>A chromosomal length assembly of Cordylochernes scorpioides.</title>
        <authorList>
            <person name="Zeh D."/>
            <person name="Zeh J."/>
        </authorList>
    </citation>
    <scope>NUCLEOTIDE SEQUENCE [LARGE SCALE GENOMIC DNA]</scope>
    <source>
        <strain evidence="2">IN4F17</strain>
        <tissue evidence="2">Whole Body</tissue>
    </source>
</reference>
<dbReference type="Proteomes" id="UP001235939">
    <property type="component" value="Chromosome 15"/>
</dbReference>
<dbReference type="EMBL" id="CP092877">
    <property type="protein sequence ID" value="UYV77589.1"/>
    <property type="molecule type" value="Genomic_DNA"/>
</dbReference>
<evidence type="ECO:0008006" key="4">
    <source>
        <dbReference type="Google" id="ProtNLM"/>
    </source>
</evidence>
<protein>
    <recommendedName>
        <fullName evidence="4">Reverse transcriptase domain-containing protein</fullName>
    </recommendedName>
</protein>
<evidence type="ECO:0000256" key="1">
    <source>
        <dbReference type="SAM" id="MobiDB-lite"/>
    </source>
</evidence>
<organism evidence="2 3">
    <name type="scientific">Cordylochernes scorpioides</name>
    <dbReference type="NCBI Taxonomy" id="51811"/>
    <lineage>
        <taxon>Eukaryota</taxon>
        <taxon>Metazoa</taxon>
        <taxon>Ecdysozoa</taxon>
        <taxon>Arthropoda</taxon>
        <taxon>Chelicerata</taxon>
        <taxon>Arachnida</taxon>
        <taxon>Pseudoscorpiones</taxon>
        <taxon>Cheliferoidea</taxon>
        <taxon>Chernetidae</taxon>
        <taxon>Cordylochernes</taxon>
    </lineage>
</organism>